<accession>A0ABP1RX06</accession>
<reference evidence="2 3" key="1">
    <citation type="submission" date="2024-08" db="EMBL/GenBank/DDBJ databases">
        <authorList>
            <person name="Cucini C."/>
            <person name="Frati F."/>
        </authorList>
    </citation>
    <scope>NUCLEOTIDE SEQUENCE [LARGE SCALE GENOMIC DNA]</scope>
</reference>
<comment type="caution">
    <text evidence="2">The sequence shown here is derived from an EMBL/GenBank/DDBJ whole genome shotgun (WGS) entry which is preliminary data.</text>
</comment>
<proteinExistence type="predicted"/>
<keyword evidence="3" id="KW-1185">Reference proteome</keyword>
<evidence type="ECO:0000313" key="3">
    <source>
        <dbReference type="Proteomes" id="UP001642540"/>
    </source>
</evidence>
<feature type="chain" id="PRO_5046491921" description="Secreted protein" evidence="1">
    <location>
        <begin position="23"/>
        <end position="100"/>
    </location>
</feature>
<evidence type="ECO:0000256" key="1">
    <source>
        <dbReference type="SAM" id="SignalP"/>
    </source>
</evidence>
<protein>
    <recommendedName>
        <fullName evidence="4">Secreted protein</fullName>
    </recommendedName>
</protein>
<dbReference type="EMBL" id="CAXLJM020000120">
    <property type="protein sequence ID" value="CAL8137849.1"/>
    <property type="molecule type" value="Genomic_DNA"/>
</dbReference>
<name>A0ABP1RX06_9HEXA</name>
<evidence type="ECO:0000313" key="2">
    <source>
        <dbReference type="EMBL" id="CAL8137849.1"/>
    </source>
</evidence>
<evidence type="ECO:0008006" key="4">
    <source>
        <dbReference type="Google" id="ProtNLM"/>
    </source>
</evidence>
<keyword evidence="1" id="KW-0732">Signal</keyword>
<feature type="signal peptide" evidence="1">
    <location>
        <begin position="1"/>
        <end position="22"/>
    </location>
</feature>
<gene>
    <name evidence="2" type="ORF">ODALV1_LOCUS27110</name>
</gene>
<dbReference type="Proteomes" id="UP001642540">
    <property type="component" value="Unassembled WGS sequence"/>
</dbReference>
<organism evidence="2 3">
    <name type="scientific">Orchesella dallaii</name>
    <dbReference type="NCBI Taxonomy" id="48710"/>
    <lineage>
        <taxon>Eukaryota</taxon>
        <taxon>Metazoa</taxon>
        <taxon>Ecdysozoa</taxon>
        <taxon>Arthropoda</taxon>
        <taxon>Hexapoda</taxon>
        <taxon>Collembola</taxon>
        <taxon>Entomobryomorpha</taxon>
        <taxon>Entomobryoidea</taxon>
        <taxon>Orchesellidae</taxon>
        <taxon>Orchesellinae</taxon>
        <taxon>Orchesella</taxon>
    </lineage>
</organism>
<sequence>MSFSLFILHLFFPLAFLTEINSIIISLSLFGSGNFNRSVITKRYMHIDSVHVNNVCDFEGLVCRVTRENSLEITMMLHTPAAAPFLEQKCLKIVISFSPH</sequence>